<comment type="caution">
    <text evidence="2">The sequence shown here is derived from an EMBL/GenBank/DDBJ whole genome shotgun (WGS) entry which is preliminary data.</text>
</comment>
<protein>
    <submittedName>
        <fullName evidence="2">Uncharacterized protein</fullName>
    </submittedName>
</protein>
<accession>A0A699ZE65</accession>
<dbReference type="EMBL" id="BLLF01001180">
    <property type="protein sequence ID" value="GFH17639.1"/>
    <property type="molecule type" value="Genomic_DNA"/>
</dbReference>
<dbReference type="Proteomes" id="UP000485058">
    <property type="component" value="Unassembled WGS sequence"/>
</dbReference>
<proteinExistence type="predicted"/>
<feature type="region of interest" description="Disordered" evidence="1">
    <location>
        <begin position="201"/>
        <end position="261"/>
    </location>
</feature>
<evidence type="ECO:0000256" key="1">
    <source>
        <dbReference type="SAM" id="MobiDB-lite"/>
    </source>
</evidence>
<sequence>MATDWGRFVNNANAQAPTPATSTGPANVTELTYYLLNRGYFPFEEINLRVPITRDMLDVKCMQAKDDASGALPRRPDMHTQNLRRCFPCTGSTLYVIQQTAALKRVATHTHLVLRQSTQKEAMDVWIALVGTNGPKLYDVAMLVGWHGAPLEEVLKLNGASSGIMLNNIKTSAVHGDMMQNTSSPTTNVPMSAPIARARPLEAPDQRQREHRAHEGVPSIPAGSRHPYRSTSTRNDDDGMQVSTMTSPPPAINTSHHDTPH</sequence>
<keyword evidence="3" id="KW-1185">Reference proteome</keyword>
<evidence type="ECO:0000313" key="3">
    <source>
        <dbReference type="Proteomes" id="UP000485058"/>
    </source>
</evidence>
<dbReference type="AlphaFoldDB" id="A0A699ZE65"/>
<evidence type="ECO:0000313" key="2">
    <source>
        <dbReference type="EMBL" id="GFH17639.1"/>
    </source>
</evidence>
<organism evidence="2 3">
    <name type="scientific">Haematococcus lacustris</name>
    <name type="common">Green alga</name>
    <name type="synonym">Haematococcus pluvialis</name>
    <dbReference type="NCBI Taxonomy" id="44745"/>
    <lineage>
        <taxon>Eukaryota</taxon>
        <taxon>Viridiplantae</taxon>
        <taxon>Chlorophyta</taxon>
        <taxon>core chlorophytes</taxon>
        <taxon>Chlorophyceae</taxon>
        <taxon>CS clade</taxon>
        <taxon>Chlamydomonadales</taxon>
        <taxon>Haematococcaceae</taxon>
        <taxon>Haematococcus</taxon>
    </lineage>
</organism>
<gene>
    <name evidence="2" type="ORF">HaLaN_14314</name>
</gene>
<feature type="compositionally biased region" description="Basic and acidic residues" evidence="1">
    <location>
        <begin position="201"/>
        <end position="215"/>
    </location>
</feature>
<reference evidence="2 3" key="1">
    <citation type="submission" date="2020-02" db="EMBL/GenBank/DDBJ databases">
        <title>Draft genome sequence of Haematococcus lacustris strain NIES-144.</title>
        <authorList>
            <person name="Morimoto D."/>
            <person name="Nakagawa S."/>
            <person name="Yoshida T."/>
            <person name="Sawayama S."/>
        </authorList>
    </citation>
    <scope>NUCLEOTIDE SEQUENCE [LARGE SCALE GENOMIC DNA]</scope>
    <source>
        <strain evidence="2 3">NIES-144</strain>
    </source>
</reference>
<name>A0A699ZE65_HAELA</name>